<feature type="binding site" evidence="12">
    <location>
        <position position="571"/>
    </location>
    <ligand>
        <name>Zn(2+)</name>
        <dbReference type="ChEBI" id="CHEBI:29105"/>
    </ligand>
</feature>
<dbReference type="GO" id="GO:0008270">
    <property type="term" value="F:zinc ion binding"/>
    <property type="evidence" value="ECO:0007669"/>
    <property type="project" value="UniProtKB-UniRule"/>
</dbReference>
<proteinExistence type="inferred from homology"/>
<dbReference type="Gene3D" id="3.10.310.40">
    <property type="match status" value="1"/>
</dbReference>
<protein>
    <recommendedName>
        <fullName evidence="12">Alanine--tRNA ligase</fullName>
        <ecNumber evidence="12">6.1.1.7</ecNumber>
    </recommendedName>
    <alternativeName>
        <fullName evidence="12">Alanyl-tRNA synthetase</fullName>
        <shortName evidence="12">AlaRS</shortName>
    </alternativeName>
</protein>
<evidence type="ECO:0000256" key="13">
    <source>
        <dbReference type="SAM" id="Coils"/>
    </source>
</evidence>
<evidence type="ECO:0000256" key="3">
    <source>
        <dbReference type="ARBA" id="ARBA00022555"/>
    </source>
</evidence>
<dbReference type="GO" id="GO:0006419">
    <property type="term" value="P:alanyl-tRNA aminoacylation"/>
    <property type="evidence" value="ECO:0007669"/>
    <property type="project" value="UniProtKB-UniRule"/>
</dbReference>
<feature type="binding site" evidence="12">
    <location>
        <position position="567"/>
    </location>
    <ligand>
        <name>Zn(2+)</name>
        <dbReference type="ChEBI" id="CHEBI:29105"/>
    </ligand>
</feature>
<feature type="binding site" evidence="12">
    <location>
        <position position="673"/>
    </location>
    <ligand>
        <name>Zn(2+)</name>
        <dbReference type="ChEBI" id="CHEBI:29105"/>
    </ligand>
</feature>
<dbReference type="InterPro" id="IPR050058">
    <property type="entry name" value="Ala-tRNA_ligase"/>
</dbReference>
<keyword evidence="5 12" id="KW-0479">Metal-binding</keyword>
<dbReference type="Pfam" id="PF02272">
    <property type="entry name" value="DHHA1"/>
    <property type="match status" value="1"/>
</dbReference>
<accession>A0A7C4EVM1</accession>
<dbReference type="SUPFAM" id="SSF50447">
    <property type="entry name" value="Translation proteins"/>
    <property type="match status" value="1"/>
</dbReference>
<comment type="cofactor">
    <cofactor evidence="12">
        <name>Zn(2+)</name>
        <dbReference type="ChEBI" id="CHEBI:29105"/>
    </cofactor>
    <text evidence="12">Binds 1 zinc ion per subunit.</text>
</comment>
<dbReference type="Gene3D" id="2.40.30.130">
    <property type="match status" value="1"/>
</dbReference>
<keyword evidence="12" id="KW-0963">Cytoplasm</keyword>
<dbReference type="SUPFAM" id="SSF55681">
    <property type="entry name" value="Class II aaRS and biotin synthetases"/>
    <property type="match status" value="1"/>
</dbReference>
<dbReference type="SMART" id="SM00863">
    <property type="entry name" value="tRNA_SAD"/>
    <property type="match status" value="1"/>
</dbReference>
<comment type="catalytic activity">
    <reaction evidence="12">
        <text>tRNA(Ala) + L-alanine + ATP = L-alanyl-tRNA(Ala) + AMP + diphosphate</text>
        <dbReference type="Rhea" id="RHEA:12540"/>
        <dbReference type="Rhea" id="RHEA-COMP:9657"/>
        <dbReference type="Rhea" id="RHEA-COMP:9923"/>
        <dbReference type="ChEBI" id="CHEBI:30616"/>
        <dbReference type="ChEBI" id="CHEBI:33019"/>
        <dbReference type="ChEBI" id="CHEBI:57972"/>
        <dbReference type="ChEBI" id="CHEBI:78442"/>
        <dbReference type="ChEBI" id="CHEBI:78497"/>
        <dbReference type="ChEBI" id="CHEBI:456215"/>
        <dbReference type="EC" id="6.1.1.7"/>
    </reaction>
</comment>
<dbReference type="InterPro" id="IPR045864">
    <property type="entry name" value="aa-tRNA-synth_II/BPL/LPL"/>
</dbReference>
<dbReference type="GO" id="GO:0004813">
    <property type="term" value="F:alanine-tRNA ligase activity"/>
    <property type="evidence" value="ECO:0007669"/>
    <property type="project" value="UniProtKB-UniRule"/>
</dbReference>
<dbReference type="GO" id="GO:0045892">
    <property type="term" value="P:negative regulation of DNA-templated transcription"/>
    <property type="evidence" value="ECO:0007669"/>
    <property type="project" value="TreeGrafter"/>
</dbReference>
<evidence type="ECO:0000256" key="7">
    <source>
        <dbReference type="ARBA" id="ARBA00022833"/>
    </source>
</evidence>
<dbReference type="PRINTS" id="PR00980">
    <property type="entry name" value="TRNASYNTHALA"/>
</dbReference>
<dbReference type="InterPro" id="IPR018165">
    <property type="entry name" value="Ala-tRNA-synth_IIc_core"/>
</dbReference>
<feature type="coiled-coil region" evidence="13">
    <location>
        <begin position="728"/>
        <end position="755"/>
    </location>
</feature>
<sequence length="880" mass="96702">MTGSALREAFLAYFEENSHTRVPSSSLVPAGDPTLLFTNAGMVQFKRVFMGEESRPYRRAASAQKCLRVSGKHNDLENVGFTARHHTFFEMLGNFSFGDYFKEEAIALSWEFLTKRIGLPADQLYVTVYKDDDEAERLWRRVLGPGGNPITKLGDKDNFWSMGDSGPCGPCSEIHIDQGDSFGCGAPDCGPGCDCDRFLELWNLVFMQFYRDEHGGMTSLPRPSIDTGLGLERLAAVVQGARSNWDSDLFRPIIRHIEQLSGCEVAGQTPQSVAIRVIADHSRAAAFLIADGVLPSNEGRGYVLRRILRRALRYGKTIGLDRPFLYTCAGVVVKTMSDAYAELLSHRVLIEKVVQSEEERFIETLSRGLALFEELREELHRKNAKVVPGDVVFKLYDTYGFPPDVTEDLARESGLSVDRQGFETEMARQKAMARKTWEGMHEADASQWINWLAHGVATEFTGYATMDDHGAVLAMKQDERFVEEAHEGAVVEIVLDKTPFYGESGGQVGDHGYIEGPTGRIEVRDAIKPVPDLTVHKGIVANGVIRVGDRVRAVVASELRRATMANHSATHLLQWALREVLGPHVSQSGSLVDPQRLRFDFTHFSPISPEDLIKIEDMVNAKIWEDVEISTRIMPLAEARAEGAIALFGEKYGETVRLVSIGNFSKELCGGAHAARTGQIGLFKIVSESGIAAGVRRIEAVTGRQALAYLRSLEDELKAIGGRLRGGMGELVSKLDKLIEERKKIERELEILKGKLTQKAAGDILEGVREKNGIKFLSRVVPDVKSPKELRDFADKVRDKIGSGIALLGGVANGKAMIVAMVTKDLTDRYHAGRLVSKAATLVGGSGGGRPDMAQAGGPDASRLPEALDSVFEALDEASE</sequence>
<organism evidence="15">
    <name type="scientific">Desulfomonile tiedjei</name>
    <dbReference type="NCBI Taxonomy" id="2358"/>
    <lineage>
        <taxon>Bacteria</taxon>
        <taxon>Pseudomonadati</taxon>
        <taxon>Thermodesulfobacteriota</taxon>
        <taxon>Desulfomonilia</taxon>
        <taxon>Desulfomonilales</taxon>
        <taxon>Desulfomonilaceae</taxon>
        <taxon>Desulfomonile</taxon>
    </lineage>
</organism>
<evidence type="ECO:0000256" key="10">
    <source>
        <dbReference type="ARBA" id="ARBA00022917"/>
    </source>
</evidence>
<feature type="binding site" evidence="12">
    <location>
        <position position="669"/>
    </location>
    <ligand>
        <name>Zn(2+)</name>
        <dbReference type="ChEBI" id="CHEBI:29105"/>
    </ligand>
</feature>
<evidence type="ECO:0000313" key="15">
    <source>
        <dbReference type="EMBL" id="HGH62270.1"/>
    </source>
</evidence>
<comment type="domain">
    <text evidence="12">Consists of three domains; the N-terminal catalytic domain, the editing domain and the C-terminal C-Ala domain. The editing domain removes incorrectly charged amino acids, while the C-Ala domain, along with tRNA(Ala), serves as a bridge to cooperatively bring together the editing and aminoacylation centers thus stimulating deacylation of misacylated tRNAs.</text>
</comment>
<evidence type="ECO:0000256" key="12">
    <source>
        <dbReference type="HAMAP-Rule" id="MF_00036"/>
    </source>
</evidence>
<dbReference type="InterPro" id="IPR012947">
    <property type="entry name" value="tRNA_SAD"/>
</dbReference>
<dbReference type="NCBIfam" id="TIGR00344">
    <property type="entry name" value="alaS"/>
    <property type="match status" value="1"/>
</dbReference>
<comment type="caution">
    <text evidence="15">The sequence shown here is derived from an EMBL/GenBank/DDBJ whole genome shotgun (WGS) entry which is preliminary data.</text>
</comment>
<keyword evidence="13" id="KW-0175">Coiled coil</keyword>
<keyword evidence="6 12" id="KW-0547">Nucleotide-binding</keyword>
<evidence type="ECO:0000256" key="1">
    <source>
        <dbReference type="ARBA" id="ARBA00004496"/>
    </source>
</evidence>
<dbReference type="CDD" id="cd00673">
    <property type="entry name" value="AlaRS_core"/>
    <property type="match status" value="1"/>
</dbReference>
<comment type="subcellular location">
    <subcellularLocation>
        <location evidence="1 12">Cytoplasm</location>
    </subcellularLocation>
</comment>
<dbReference type="FunFam" id="3.30.930.10:FF:000004">
    <property type="entry name" value="Alanine--tRNA ligase"/>
    <property type="match status" value="1"/>
</dbReference>
<keyword evidence="11 12" id="KW-0030">Aminoacyl-tRNA synthetase</keyword>
<dbReference type="PROSITE" id="PS50860">
    <property type="entry name" value="AA_TRNA_LIGASE_II_ALA"/>
    <property type="match status" value="1"/>
</dbReference>
<gene>
    <name evidence="12 15" type="primary">alaS</name>
    <name evidence="15" type="ORF">ENV54_13355</name>
</gene>
<name>A0A7C4EVM1_9BACT</name>
<evidence type="ECO:0000256" key="8">
    <source>
        <dbReference type="ARBA" id="ARBA00022840"/>
    </source>
</evidence>
<evidence type="ECO:0000256" key="11">
    <source>
        <dbReference type="ARBA" id="ARBA00023146"/>
    </source>
</evidence>
<keyword evidence="3 12" id="KW-0820">tRNA-binding</keyword>
<dbReference type="EMBL" id="DTGT01000436">
    <property type="protein sequence ID" value="HGH62270.1"/>
    <property type="molecule type" value="Genomic_DNA"/>
</dbReference>
<dbReference type="GO" id="GO:0005829">
    <property type="term" value="C:cytosol"/>
    <property type="evidence" value="ECO:0007669"/>
    <property type="project" value="TreeGrafter"/>
</dbReference>
<keyword evidence="8 12" id="KW-0067">ATP-binding</keyword>
<dbReference type="HAMAP" id="MF_00036_B">
    <property type="entry name" value="Ala_tRNA_synth_B"/>
    <property type="match status" value="1"/>
</dbReference>
<evidence type="ECO:0000256" key="4">
    <source>
        <dbReference type="ARBA" id="ARBA00022598"/>
    </source>
</evidence>
<dbReference type="PANTHER" id="PTHR11777:SF9">
    <property type="entry name" value="ALANINE--TRNA LIGASE, CYTOPLASMIC"/>
    <property type="match status" value="1"/>
</dbReference>
<dbReference type="FunFam" id="3.10.310.40:FF:000001">
    <property type="entry name" value="Alanine--tRNA ligase"/>
    <property type="match status" value="1"/>
</dbReference>
<dbReference type="Gene3D" id="3.30.930.10">
    <property type="entry name" value="Bira Bifunctional Protein, Domain 2"/>
    <property type="match status" value="1"/>
</dbReference>
<dbReference type="EC" id="6.1.1.7" evidence="12"/>
<dbReference type="InterPro" id="IPR023033">
    <property type="entry name" value="Ala_tRNA_ligase_euk/bac"/>
</dbReference>
<reference evidence="15" key="1">
    <citation type="journal article" date="2020" name="mSystems">
        <title>Genome- and Community-Level Interaction Insights into Carbon Utilization and Element Cycling Functions of Hydrothermarchaeota in Hydrothermal Sediment.</title>
        <authorList>
            <person name="Zhou Z."/>
            <person name="Liu Y."/>
            <person name="Xu W."/>
            <person name="Pan J."/>
            <person name="Luo Z.H."/>
            <person name="Li M."/>
        </authorList>
    </citation>
    <scope>NUCLEOTIDE SEQUENCE [LARGE SCALE GENOMIC DNA]</scope>
    <source>
        <strain evidence="15">SpSt-769</strain>
    </source>
</reference>
<evidence type="ECO:0000256" key="6">
    <source>
        <dbReference type="ARBA" id="ARBA00022741"/>
    </source>
</evidence>
<dbReference type="InterPro" id="IPR018162">
    <property type="entry name" value="Ala-tRNA-ligase_IIc_anticod-bd"/>
</dbReference>
<dbReference type="SUPFAM" id="SSF101353">
    <property type="entry name" value="Putative anticodon-binding domain of alanyl-tRNA synthetase (AlaRS)"/>
    <property type="match status" value="1"/>
</dbReference>
<dbReference type="Gene3D" id="6.10.250.550">
    <property type="match status" value="1"/>
</dbReference>
<evidence type="ECO:0000259" key="14">
    <source>
        <dbReference type="PROSITE" id="PS50860"/>
    </source>
</evidence>
<keyword evidence="10 12" id="KW-0648">Protein biosynthesis</keyword>
<dbReference type="Gene3D" id="3.30.54.20">
    <property type="match status" value="1"/>
</dbReference>
<dbReference type="Pfam" id="PF01411">
    <property type="entry name" value="tRNA-synt_2c"/>
    <property type="match status" value="1"/>
</dbReference>
<comment type="function">
    <text evidence="12">Catalyzes the attachment of alanine to tRNA(Ala) in a two-step reaction: alanine is first activated by ATP to form Ala-AMP and then transferred to the acceptor end of tRNA(Ala). Also edits incorrectly charged Ser-tRNA(Ala) and Gly-tRNA(Ala) via its editing domain.</text>
</comment>
<dbReference type="Gene3D" id="3.30.980.10">
    <property type="entry name" value="Threonyl-trna Synthetase, Chain A, domain 2"/>
    <property type="match status" value="1"/>
</dbReference>
<dbReference type="FunFam" id="3.30.980.10:FF:000004">
    <property type="entry name" value="Alanine--tRNA ligase, cytoplasmic"/>
    <property type="match status" value="1"/>
</dbReference>
<dbReference type="AlphaFoldDB" id="A0A7C4EVM1"/>
<dbReference type="GO" id="GO:0002161">
    <property type="term" value="F:aminoacyl-tRNA deacylase activity"/>
    <property type="evidence" value="ECO:0007669"/>
    <property type="project" value="TreeGrafter"/>
</dbReference>
<dbReference type="FunFam" id="3.30.54.20:FF:000001">
    <property type="entry name" value="Alanine--tRNA ligase"/>
    <property type="match status" value="1"/>
</dbReference>
<keyword evidence="7 12" id="KW-0862">Zinc</keyword>
<evidence type="ECO:0000256" key="2">
    <source>
        <dbReference type="ARBA" id="ARBA00008226"/>
    </source>
</evidence>
<keyword evidence="4 12" id="KW-0436">Ligase</keyword>
<dbReference type="InterPro" id="IPR002318">
    <property type="entry name" value="Ala-tRNA-lgiase_IIc"/>
</dbReference>
<dbReference type="InterPro" id="IPR003156">
    <property type="entry name" value="DHHA1_dom"/>
</dbReference>
<dbReference type="GO" id="GO:0000049">
    <property type="term" value="F:tRNA binding"/>
    <property type="evidence" value="ECO:0007669"/>
    <property type="project" value="UniProtKB-KW"/>
</dbReference>
<keyword evidence="9 12" id="KW-0694">RNA-binding</keyword>
<dbReference type="InterPro" id="IPR018163">
    <property type="entry name" value="Thr/Ala-tRNA-synth_IIc_edit"/>
</dbReference>
<dbReference type="Pfam" id="PF07973">
    <property type="entry name" value="tRNA_SAD"/>
    <property type="match status" value="1"/>
</dbReference>
<dbReference type="FunFam" id="2.40.30.130:FF:000001">
    <property type="entry name" value="Alanine--tRNA ligase"/>
    <property type="match status" value="1"/>
</dbReference>
<evidence type="ECO:0000256" key="9">
    <source>
        <dbReference type="ARBA" id="ARBA00022884"/>
    </source>
</evidence>
<dbReference type="InterPro" id="IPR009000">
    <property type="entry name" value="Transl_B-barrel_sf"/>
</dbReference>
<dbReference type="GO" id="GO:0005524">
    <property type="term" value="F:ATP binding"/>
    <property type="evidence" value="ECO:0007669"/>
    <property type="project" value="UniProtKB-UniRule"/>
</dbReference>
<dbReference type="SUPFAM" id="SSF55186">
    <property type="entry name" value="ThrRS/AlaRS common domain"/>
    <property type="match status" value="1"/>
</dbReference>
<feature type="domain" description="Alanyl-transfer RNA synthetases family profile" evidence="14">
    <location>
        <begin position="1"/>
        <end position="712"/>
    </location>
</feature>
<dbReference type="PANTHER" id="PTHR11777">
    <property type="entry name" value="ALANYL-TRNA SYNTHETASE"/>
    <property type="match status" value="1"/>
</dbReference>
<comment type="similarity">
    <text evidence="2 12">Belongs to the class-II aminoacyl-tRNA synthetase family.</text>
</comment>
<dbReference type="InterPro" id="IPR018164">
    <property type="entry name" value="Ala-tRNA-synth_IIc_N"/>
</dbReference>
<evidence type="ECO:0000256" key="5">
    <source>
        <dbReference type="ARBA" id="ARBA00022723"/>
    </source>
</evidence>